<dbReference type="EMBL" id="MSFM01000014">
    <property type="protein sequence ID" value="PKY00643.1"/>
    <property type="molecule type" value="Genomic_DNA"/>
</dbReference>
<dbReference type="AlphaFoldDB" id="A0A2I1CSP2"/>
<dbReference type="Pfam" id="PF06985">
    <property type="entry name" value="HET"/>
    <property type="match status" value="1"/>
</dbReference>
<dbReference type="Proteomes" id="UP000234254">
    <property type="component" value="Unassembled WGS sequence"/>
</dbReference>
<protein>
    <submittedName>
        <fullName evidence="2">HET-domain-containing protein</fullName>
    </submittedName>
</protein>
<sequence>MSGTSLCEVCVRLNISREKFMVQEPEIAESSIVFSNPHLSDLEPVDLGFLDSIYSRRQYCQFCLLIYQATRSGSQAYVGHDGLDSSGARISCKLEWHLDTRNTKASVKTRRIVVLTSCTMIPSIHVIPLATPEDRAIGFGTHIVERADFQRLHQWFQACTKHDQCTTKDGRESSLWPARLLTIGEQTVKVVSSSEGMEYATLSYVWGNRLPLRLTQSSYTELTIAGFPLDGLPPTIRGACSVARSLGIQFIWVDALCIVQDNEDDMRREVDKMHGIFSKATITICAASGAAYDGIMGVGDIVRPKRENLFEINQQRVTALHTVSHLISTTLWDSRGWTFQERLLSRRCIIFTPTEMIWQCQDATWRESILLGLSEKSWTLDSINTPYVAAEGNPVRHYTSCVEIYSGRLLTLDKDKLPAFEGLGQKFAASLGSNMLFGLPARYFDWAMLWDSKEGGPRLPHFPSWSWCGWHRKVEWRVSMLRGVLFDLNEWLRTRTWVIWWYADCGKWKLVWDVENQSSTSTGDGRWNGYSGGPEPYGRDTRQVLHNMHGFLGLGEPGTATGYPVDGSLIPPSGQNQLSFATFTGTFALSRHTLSTAMFPSNQEGLHRFGITDKAEVGGLFEFAAISSARDYSMEELDSWNYYIPQDRVQADWYCFYAIMMKPVGSGTGIYERIGLAKIFRSAFSTGSFRRPGWKQIILQ</sequence>
<dbReference type="InterPro" id="IPR010730">
    <property type="entry name" value="HET"/>
</dbReference>
<accession>A0A2I1CSP2</accession>
<name>A0A2I1CSP2_ASPC2</name>
<reference evidence="2" key="1">
    <citation type="submission" date="2016-12" db="EMBL/GenBank/DDBJ databases">
        <title>The genomes of Aspergillus section Nigri reveals drivers in fungal speciation.</title>
        <authorList>
            <consortium name="DOE Joint Genome Institute"/>
            <person name="Vesth T.C."/>
            <person name="Nybo J."/>
            <person name="Theobald S."/>
            <person name="Brandl J."/>
            <person name="Frisvad J.C."/>
            <person name="Nielsen K.F."/>
            <person name="Lyhne E.K."/>
            <person name="Kogle M.E."/>
            <person name="Kuo A."/>
            <person name="Riley R."/>
            <person name="Clum A."/>
            <person name="Nolan M."/>
            <person name="Lipzen A."/>
            <person name="Salamov A."/>
            <person name="Henrissat B."/>
            <person name="Wiebenga A."/>
            <person name="De vries R.P."/>
            <person name="Grigoriev I.V."/>
            <person name="Mortensen U.H."/>
            <person name="Andersen M.R."/>
            <person name="Baker S.E."/>
        </authorList>
    </citation>
    <scope>NUCLEOTIDE SEQUENCE</scope>
    <source>
        <strain evidence="2">IBT 28561</strain>
    </source>
</reference>
<organism evidence="2 3">
    <name type="scientific">Aspergillus campestris (strain IBT 28561)</name>
    <dbReference type="NCBI Taxonomy" id="1392248"/>
    <lineage>
        <taxon>Eukaryota</taxon>
        <taxon>Fungi</taxon>
        <taxon>Dikarya</taxon>
        <taxon>Ascomycota</taxon>
        <taxon>Pezizomycotina</taxon>
        <taxon>Eurotiomycetes</taxon>
        <taxon>Eurotiomycetidae</taxon>
        <taxon>Eurotiales</taxon>
        <taxon>Aspergillaceae</taxon>
        <taxon>Aspergillus</taxon>
        <taxon>Aspergillus subgen. Circumdati</taxon>
    </lineage>
</organism>
<dbReference type="PANTHER" id="PTHR33112">
    <property type="entry name" value="DOMAIN PROTEIN, PUTATIVE-RELATED"/>
    <property type="match status" value="1"/>
</dbReference>
<dbReference type="OrthoDB" id="2958217at2759"/>
<evidence type="ECO:0000313" key="3">
    <source>
        <dbReference type="Proteomes" id="UP000234254"/>
    </source>
</evidence>
<dbReference type="PANTHER" id="PTHR33112:SF12">
    <property type="entry name" value="HETEROKARYON INCOMPATIBILITY DOMAIN-CONTAINING PROTEIN"/>
    <property type="match status" value="1"/>
</dbReference>
<evidence type="ECO:0000313" key="2">
    <source>
        <dbReference type="EMBL" id="PKY00643.1"/>
    </source>
</evidence>
<dbReference type="RefSeq" id="XP_024689237.1">
    <property type="nucleotide sequence ID" value="XM_024839115.1"/>
</dbReference>
<keyword evidence="3" id="KW-1185">Reference proteome</keyword>
<feature type="domain" description="Heterokaryon incompatibility" evidence="1">
    <location>
        <begin position="199"/>
        <end position="341"/>
    </location>
</feature>
<gene>
    <name evidence="2" type="ORF">P168DRAFT_307522</name>
</gene>
<evidence type="ECO:0000259" key="1">
    <source>
        <dbReference type="Pfam" id="PF06985"/>
    </source>
</evidence>
<proteinExistence type="predicted"/>
<comment type="caution">
    <text evidence="2">The sequence shown here is derived from an EMBL/GenBank/DDBJ whole genome shotgun (WGS) entry which is preliminary data.</text>
</comment>
<dbReference type="GeneID" id="36546639"/>
<dbReference type="VEuPathDB" id="FungiDB:P168DRAFT_307522"/>